<dbReference type="InterPro" id="IPR050288">
    <property type="entry name" value="Cellulose_deg_GH3"/>
</dbReference>
<dbReference type="EMBL" id="CAUYUJ010004704">
    <property type="protein sequence ID" value="CAK0810640.1"/>
    <property type="molecule type" value="Genomic_DNA"/>
</dbReference>
<organism evidence="11 12">
    <name type="scientific">Prorocentrum cordatum</name>
    <dbReference type="NCBI Taxonomy" id="2364126"/>
    <lineage>
        <taxon>Eukaryota</taxon>
        <taxon>Sar</taxon>
        <taxon>Alveolata</taxon>
        <taxon>Dinophyceae</taxon>
        <taxon>Prorocentrales</taxon>
        <taxon>Prorocentraceae</taxon>
        <taxon>Prorocentrum</taxon>
    </lineage>
</organism>
<evidence type="ECO:0000313" key="12">
    <source>
        <dbReference type="Proteomes" id="UP001189429"/>
    </source>
</evidence>
<comment type="catalytic activity">
    <reaction evidence="1">
        <text>Hydrolysis of terminal, non-reducing beta-D-glucosyl residues with release of beta-D-glucose.</text>
        <dbReference type="EC" id="3.2.1.21"/>
    </reaction>
</comment>
<evidence type="ECO:0000256" key="7">
    <source>
        <dbReference type="ARBA" id="ARBA00022801"/>
    </source>
</evidence>
<evidence type="ECO:0000256" key="1">
    <source>
        <dbReference type="ARBA" id="ARBA00000448"/>
    </source>
</evidence>
<name>A0ABN9QWD8_9DINO</name>
<reference evidence="11" key="1">
    <citation type="submission" date="2023-10" db="EMBL/GenBank/DDBJ databases">
        <authorList>
            <person name="Chen Y."/>
            <person name="Shah S."/>
            <person name="Dougan E. K."/>
            <person name="Thang M."/>
            <person name="Chan C."/>
        </authorList>
    </citation>
    <scope>NUCLEOTIDE SEQUENCE [LARGE SCALE GENOMIC DNA]</scope>
</reference>
<evidence type="ECO:0000256" key="2">
    <source>
        <dbReference type="ARBA" id="ARBA00004613"/>
    </source>
</evidence>
<dbReference type="PRINTS" id="PR00133">
    <property type="entry name" value="GLHYDRLASE3"/>
</dbReference>
<feature type="domain" description="Glycoside hydrolase family 3 N-terminal" evidence="10">
    <location>
        <begin position="104"/>
        <end position="304"/>
    </location>
</feature>
<keyword evidence="6" id="KW-0732">Signal</keyword>
<evidence type="ECO:0000256" key="9">
    <source>
        <dbReference type="SAM" id="MobiDB-lite"/>
    </source>
</evidence>
<feature type="region of interest" description="Disordered" evidence="9">
    <location>
        <begin position="510"/>
        <end position="534"/>
    </location>
</feature>
<evidence type="ECO:0000256" key="3">
    <source>
        <dbReference type="ARBA" id="ARBA00005336"/>
    </source>
</evidence>
<dbReference type="InterPro" id="IPR001764">
    <property type="entry name" value="Glyco_hydro_3_N"/>
</dbReference>
<evidence type="ECO:0000256" key="6">
    <source>
        <dbReference type="ARBA" id="ARBA00022729"/>
    </source>
</evidence>
<dbReference type="PANTHER" id="PTHR42715:SF12">
    <property type="entry name" value="BETA-GLUCOSIDASE G-RELATED"/>
    <property type="match status" value="1"/>
</dbReference>
<dbReference type="Gene3D" id="3.40.50.1700">
    <property type="entry name" value="Glycoside hydrolase family 3 C-terminal domain"/>
    <property type="match status" value="1"/>
</dbReference>
<dbReference type="PANTHER" id="PTHR42715">
    <property type="entry name" value="BETA-GLUCOSIDASE"/>
    <property type="match status" value="1"/>
</dbReference>
<feature type="compositionally biased region" description="Low complexity" evidence="9">
    <location>
        <begin position="517"/>
        <end position="531"/>
    </location>
</feature>
<evidence type="ECO:0000256" key="5">
    <source>
        <dbReference type="ARBA" id="ARBA00022525"/>
    </source>
</evidence>
<accession>A0ABN9QWD8</accession>
<keyword evidence="7" id="KW-0378">Hydrolase</keyword>
<proteinExistence type="inferred from homology"/>
<dbReference type="Proteomes" id="UP001189429">
    <property type="component" value="Unassembled WGS sequence"/>
</dbReference>
<dbReference type="InterPro" id="IPR036881">
    <property type="entry name" value="Glyco_hydro_3_C_sf"/>
</dbReference>
<dbReference type="EC" id="3.2.1.21" evidence="4"/>
<dbReference type="SUPFAM" id="SSF51445">
    <property type="entry name" value="(Trans)glycosidases"/>
    <property type="match status" value="1"/>
</dbReference>
<keyword evidence="5" id="KW-0964">Secreted</keyword>
<evidence type="ECO:0000256" key="8">
    <source>
        <dbReference type="ARBA" id="ARBA00024983"/>
    </source>
</evidence>
<dbReference type="InterPro" id="IPR036962">
    <property type="entry name" value="Glyco_hydro_3_N_sf"/>
</dbReference>
<dbReference type="Pfam" id="PF00933">
    <property type="entry name" value="Glyco_hydro_3"/>
    <property type="match status" value="1"/>
</dbReference>
<sequence length="638" mass="67333">MCAARVCRPGARLLAAACALRGAGALGVRSGARLSHREEPAASSEAAAELGSAAAKAEYAMTWEAAAEKAHSVASAMTPEDQFRLVGGLHNIRAHYYIGNTEAVEKFGIPALRMQDSSNGFRTTDDEEFNTTTHWPSPLALGATWDVDLIERVAEAIGAEFKQKGANVVLGPSLNVHRVAANGRNFDNTRHMAGEDPYLGSRYAAPYIRAVQRQGLIATAKHFAFNEQETNRYNESSDVDAVTAWNLYYPPFEAAVQSGIGAFMCSYNRVNGTFACGNEDILKRDLRDMMGFKGFVMTDWMAGHSPTDMLHGLSQEMTVGPAWFFNKEKLSEFGTTKLTEATAEILTSVYRLGLDREKAPCQQPCTSVKYSNARSTEHTALAREAATASLVLLKNDRGLLPLRAGPKKRLAIVGLPAGAKRGEASWSSRCPDPPQGMSVIGLDPNKQQDYWACLKNSSADYYGGGGSGSVVGPDPVTPAEAIQERAKVLAGVRSAAAIGRVGDVARGEARAGGSGLSGLASRGSRRIGGARPVAGPLRGGRHALAAREDRAGRVALVRGVFDPASGAPAKLGGFFNPSLKEAFGGEVSPTFKLSAPLASPAGLGAAAAPLAESGSTAINERSSYSAGYALVNVRVVSL</sequence>
<comment type="subcellular location">
    <subcellularLocation>
        <location evidence="2">Secreted</location>
    </subcellularLocation>
</comment>
<keyword evidence="12" id="KW-1185">Reference proteome</keyword>
<comment type="similarity">
    <text evidence="3">Belongs to the glycosyl hydrolase 3 family.</text>
</comment>
<evidence type="ECO:0000259" key="10">
    <source>
        <dbReference type="Pfam" id="PF00933"/>
    </source>
</evidence>
<protein>
    <recommendedName>
        <fullName evidence="4">beta-glucosidase</fullName>
        <ecNumber evidence="4">3.2.1.21</ecNumber>
    </recommendedName>
</protein>
<evidence type="ECO:0000256" key="4">
    <source>
        <dbReference type="ARBA" id="ARBA00012744"/>
    </source>
</evidence>
<comment type="function">
    <text evidence="8">Beta-glucosidases are one of a number of cellulolytic enzymes involved in the degradation of cellulosic biomass. Catalyzes the last step releasing glucose from the inhibitory cellobiose.</text>
</comment>
<dbReference type="Gene3D" id="3.20.20.300">
    <property type="entry name" value="Glycoside hydrolase, family 3, N-terminal domain"/>
    <property type="match status" value="1"/>
</dbReference>
<gene>
    <name evidence="11" type="ORF">PCOR1329_LOCUS15540</name>
</gene>
<comment type="caution">
    <text evidence="11">The sequence shown here is derived from an EMBL/GenBank/DDBJ whole genome shotgun (WGS) entry which is preliminary data.</text>
</comment>
<dbReference type="InterPro" id="IPR017853">
    <property type="entry name" value="GH"/>
</dbReference>
<evidence type="ECO:0000313" key="11">
    <source>
        <dbReference type="EMBL" id="CAK0810640.1"/>
    </source>
</evidence>